<name>A0AAU7W259_9MICO</name>
<dbReference type="InterPro" id="IPR016181">
    <property type="entry name" value="Acyl_CoA_acyltransferase"/>
</dbReference>
<dbReference type="AlphaFoldDB" id="A0AAU7W259"/>
<dbReference type="CDD" id="cd04301">
    <property type="entry name" value="NAT_SF"/>
    <property type="match status" value="1"/>
</dbReference>
<dbReference type="InterPro" id="IPR000182">
    <property type="entry name" value="GNAT_dom"/>
</dbReference>
<dbReference type="RefSeq" id="WP_350346934.1">
    <property type="nucleotide sequence ID" value="NZ_CP158374.1"/>
</dbReference>
<dbReference type="PROSITE" id="PS51186">
    <property type="entry name" value="GNAT"/>
    <property type="match status" value="1"/>
</dbReference>
<organism evidence="2">
    <name type="scientific">Agromyces sp. G08B096</name>
    <dbReference type="NCBI Taxonomy" id="3156399"/>
    <lineage>
        <taxon>Bacteria</taxon>
        <taxon>Bacillati</taxon>
        <taxon>Actinomycetota</taxon>
        <taxon>Actinomycetes</taxon>
        <taxon>Micrococcales</taxon>
        <taxon>Microbacteriaceae</taxon>
        <taxon>Agromyces</taxon>
    </lineage>
</organism>
<protein>
    <submittedName>
        <fullName evidence="2">GNAT family N-acetyltransferase</fullName>
    </submittedName>
</protein>
<dbReference type="GO" id="GO:0016747">
    <property type="term" value="F:acyltransferase activity, transferring groups other than amino-acyl groups"/>
    <property type="evidence" value="ECO:0007669"/>
    <property type="project" value="InterPro"/>
</dbReference>
<dbReference type="Pfam" id="PF00583">
    <property type="entry name" value="Acetyltransf_1"/>
    <property type="match status" value="1"/>
</dbReference>
<sequence length="207" mass="22558">MADDVTDDTPALRIVPAADAPFTDVEQVFGTKGDAAHCWCQWFMIEARDWRAVGDEGLRQRLEGQLAEPGPGRGLLAYDGDEPVGWCAVEPRRDLPRLRRSRAVVSGTTHPDFDDETVWAVSCFVIPRAHRGRGIGRALARAAIGFAREHGATTLEAYAVDPSARSKPSAEELFHGTVSMFADAGFAEVARTTTSRVVMEHRLAGRA</sequence>
<feature type="domain" description="N-acetyltransferase" evidence="1">
    <location>
        <begin position="23"/>
        <end position="204"/>
    </location>
</feature>
<evidence type="ECO:0000313" key="2">
    <source>
        <dbReference type="EMBL" id="XBX80908.1"/>
    </source>
</evidence>
<accession>A0AAU7W259</accession>
<dbReference type="Gene3D" id="3.40.630.30">
    <property type="match status" value="1"/>
</dbReference>
<dbReference type="SUPFAM" id="SSF55729">
    <property type="entry name" value="Acyl-CoA N-acyltransferases (Nat)"/>
    <property type="match status" value="1"/>
</dbReference>
<evidence type="ECO:0000259" key="1">
    <source>
        <dbReference type="PROSITE" id="PS51186"/>
    </source>
</evidence>
<dbReference type="EMBL" id="CP158374">
    <property type="protein sequence ID" value="XBX80908.1"/>
    <property type="molecule type" value="Genomic_DNA"/>
</dbReference>
<reference evidence="2" key="1">
    <citation type="submission" date="2024-05" db="EMBL/GenBank/DDBJ databases">
        <authorList>
            <person name="Yu L."/>
        </authorList>
    </citation>
    <scope>NUCLEOTIDE SEQUENCE</scope>
    <source>
        <strain evidence="2">G08B096</strain>
    </source>
</reference>
<gene>
    <name evidence="2" type="ORF">ABIQ69_09775</name>
</gene>
<proteinExistence type="predicted"/>